<protein>
    <submittedName>
        <fullName evidence="6">ABC-2 type transport system ATP-binding protein</fullName>
    </submittedName>
</protein>
<keyword evidence="2" id="KW-0813">Transport</keyword>
<accession>A0A1T4KR94</accession>
<evidence type="ECO:0000313" key="6">
    <source>
        <dbReference type="EMBL" id="SJZ44926.1"/>
    </source>
</evidence>
<dbReference type="PANTHER" id="PTHR42711">
    <property type="entry name" value="ABC TRANSPORTER ATP-BINDING PROTEIN"/>
    <property type="match status" value="1"/>
</dbReference>
<dbReference type="EMBL" id="FUWY01000001">
    <property type="protein sequence ID" value="SJZ44926.1"/>
    <property type="molecule type" value="Genomic_DNA"/>
</dbReference>
<dbReference type="RefSeq" id="WP_078711086.1">
    <property type="nucleotide sequence ID" value="NZ_FUWY01000001.1"/>
</dbReference>
<evidence type="ECO:0000256" key="2">
    <source>
        <dbReference type="ARBA" id="ARBA00022448"/>
    </source>
</evidence>
<dbReference type="InterPro" id="IPR050763">
    <property type="entry name" value="ABC_transporter_ATP-binding"/>
</dbReference>
<gene>
    <name evidence="6" type="ORF">SAMN02745191_0664</name>
</gene>
<dbReference type="InterPro" id="IPR003439">
    <property type="entry name" value="ABC_transporter-like_ATP-bd"/>
</dbReference>
<sequence length="288" mass="32363">MNNIVEVKQLKKSYGKNEILHGISFTVNKGEIFGLLGVNGAGKTTTLSCLEGITKYNEGEIFVNGKLGVQLQVSSLPKNIQCLEAIEFFAKWNKVQIDMKSVENLGVLEFKKKQYKDCSTGQKRRLHLAIALLGNPDIVILDEPTAGLDVEGRIALHEEIRNLKKQGKTILLASHDMAEVEDLCDRIAILKDGEIAFIGVPQELSKIVQKKLNIKVKFEKEFISSNLLKSKYTDEDHHYYVFETNNITTAIEEICIETNKQGNSIRDIKIDLPTLEQQFMAIAKEKNA</sequence>
<keyword evidence="7" id="KW-1185">Reference proteome</keyword>
<dbReference type="InterPro" id="IPR003593">
    <property type="entry name" value="AAA+_ATPase"/>
</dbReference>
<evidence type="ECO:0000256" key="1">
    <source>
        <dbReference type="ARBA" id="ARBA00005417"/>
    </source>
</evidence>
<evidence type="ECO:0000313" key="7">
    <source>
        <dbReference type="Proteomes" id="UP000243297"/>
    </source>
</evidence>
<evidence type="ECO:0000259" key="5">
    <source>
        <dbReference type="PROSITE" id="PS50893"/>
    </source>
</evidence>
<dbReference type="PROSITE" id="PS50893">
    <property type="entry name" value="ABC_TRANSPORTER_2"/>
    <property type="match status" value="1"/>
</dbReference>
<dbReference type="InterPro" id="IPR027417">
    <property type="entry name" value="P-loop_NTPase"/>
</dbReference>
<dbReference type="STRING" id="118967.SAMN02745191_0664"/>
<evidence type="ECO:0000256" key="4">
    <source>
        <dbReference type="ARBA" id="ARBA00022840"/>
    </source>
</evidence>
<dbReference type="Pfam" id="PF00005">
    <property type="entry name" value="ABC_tran"/>
    <property type="match status" value="1"/>
</dbReference>
<dbReference type="OrthoDB" id="9808363at2"/>
<dbReference type="Gene3D" id="3.40.50.300">
    <property type="entry name" value="P-loop containing nucleotide triphosphate hydrolases"/>
    <property type="match status" value="1"/>
</dbReference>
<dbReference type="Proteomes" id="UP000243297">
    <property type="component" value="Unassembled WGS sequence"/>
</dbReference>
<dbReference type="CDD" id="cd03230">
    <property type="entry name" value="ABC_DR_subfamily_A"/>
    <property type="match status" value="1"/>
</dbReference>
<keyword evidence="3" id="KW-0547">Nucleotide-binding</keyword>
<dbReference type="SUPFAM" id="SSF52540">
    <property type="entry name" value="P-loop containing nucleoside triphosphate hydrolases"/>
    <property type="match status" value="1"/>
</dbReference>
<evidence type="ECO:0000256" key="3">
    <source>
        <dbReference type="ARBA" id="ARBA00022741"/>
    </source>
</evidence>
<name>A0A1T4KR94_9FIRM</name>
<keyword evidence="4 6" id="KW-0067">ATP-binding</keyword>
<dbReference type="SMART" id="SM00382">
    <property type="entry name" value="AAA"/>
    <property type="match status" value="1"/>
</dbReference>
<dbReference type="PANTHER" id="PTHR42711:SF5">
    <property type="entry name" value="ABC TRANSPORTER ATP-BINDING PROTEIN NATA"/>
    <property type="match status" value="1"/>
</dbReference>
<dbReference type="GO" id="GO:0016887">
    <property type="term" value="F:ATP hydrolysis activity"/>
    <property type="evidence" value="ECO:0007669"/>
    <property type="project" value="InterPro"/>
</dbReference>
<dbReference type="GO" id="GO:0005524">
    <property type="term" value="F:ATP binding"/>
    <property type="evidence" value="ECO:0007669"/>
    <property type="project" value="UniProtKB-KW"/>
</dbReference>
<organism evidence="6 7">
    <name type="scientific">Anaerorhabdus furcosa</name>
    <dbReference type="NCBI Taxonomy" id="118967"/>
    <lineage>
        <taxon>Bacteria</taxon>
        <taxon>Bacillati</taxon>
        <taxon>Bacillota</taxon>
        <taxon>Erysipelotrichia</taxon>
        <taxon>Erysipelotrichales</taxon>
        <taxon>Erysipelotrichaceae</taxon>
        <taxon>Anaerorhabdus</taxon>
    </lineage>
</organism>
<feature type="domain" description="ABC transporter" evidence="5">
    <location>
        <begin position="5"/>
        <end position="217"/>
    </location>
</feature>
<reference evidence="7" key="1">
    <citation type="submission" date="2017-02" db="EMBL/GenBank/DDBJ databases">
        <authorList>
            <person name="Varghese N."/>
            <person name="Submissions S."/>
        </authorList>
    </citation>
    <scope>NUCLEOTIDE SEQUENCE [LARGE SCALE GENOMIC DNA]</scope>
    <source>
        <strain evidence="7">ATCC 25662</strain>
    </source>
</reference>
<dbReference type="AlphaFoldDB" id="A0A1T4KR94"/>
<proteinExistence type="inferred from homology"/>
<comment type="similarity">
    <text evidence="1">Belongs to the ABC transporter superfamily.</text>
</comment>